<reference evidence="2 3" key="1">
    <citation type="journal article" date="2015" name="Antonie Van Leeuwenhoek">
        <title>Bosea vaviloviae sp. nov., a new species of slow-growing rhizobia isolated from nodules of the relict species Vavilovia formosa (Stev.) Fed.</title>
        <authorList>
            <person name="Safronova V.I."/>
            <person name="Kuznetsova I.G."/>
            <person name="Sazanova A.L."/>
            <person name="Kimeklis A.K."/>
            <person name="Belimov A.A."/>
            <person name="Andronov E.E."/>
            <person name="Pinaev A.G."/>
            <person name="Chizhevskaya E.P."/>
            <person name="Pukhaev A.R."/>
            <person name="Popov K.P."/>
            <person name="Willems A."/>
            <person name="Tikhonovich I.A."/>
        </authorList>
    </citation>
    <scope>NUCLEOTIDE SEQUENCE [LARGE SCALE GENOMIC DNA]</scope>
    <source>
        <strain evidence="2 3">Vaf18</strain>
    </source>
</reference>
<keyword evidence="3" id="KW-1185">Reference proteome</keyword>
<dbReference type="GO" id="GO:0008081">
    <property type="term" value="F:phosphoric diester hydrolase activity"/>
    <property type="evidence" value="ECO:0007669"/>
    <property type="project" value="InterPro"/>
</dbReference>
<dbReference type="PANTHER" id="PTHR43805:SF1">
    <property type="entry name" value="GP-PDE DOMAIN-CONTAINING PROTEIN"/>
    <property type="match status" value="1"/>
</dbReference>
<dbReference type="STRING" id="1526658.BHK69_22765"/>
<dbReference type="CDD" id="cd08613">
    <property type="entry name" value="GDPD_GDE4_like_1"/>
    <property type="match status" value="1"/>
</dbReference>
<name>A0A1D7U676_9HYPH</name>
<evidence type="ECO:0000259" key="1">
    <source>
        <dbReference type="PROSITE" id="PS51704"/>
    </source>
</evidence>
<dbReference type="EMBL" id="CP017147">
    <property type="protein sequence ID" value="AOO82881.1"/>
    <property type="molecule type" value="Genomic_DNA"/>
</dbReference>
<accession>A0A1D7U676</accession>
<dbReference type="Pfam" id="PF03009">
    <property type="entry name" value="GDPD"/>
    <property type="match status" value="1"/>
</dbReference>
<evidence type="ECO:0000313" key="2">
    <source>
        <dbReference type="EMBL" id="AOO82881.1"/>
    </source>
</evidence>
<dbReference type="SUPFAM" id="SSF51695">
    <property type="entry name" value="PLC-like phosphodiesterases"/>
    <property type="match status" value="1"/>
</dbReference>
<dbReference type="RefSeq" id="WP_069692087.1">
    <property type="nucleotide sequence ID" value="NZ_CP017147.1"/>
</dbReference>
<dbReference type="Gene3D" id="3.20.20.190">
    <property type="entry name" value="Phosphatidylinositol (PI) phosphodiesterase"/>
    <property type="match status" value="1"/>
</dbReference>
<sequence>MRKIWRYVALTLIGLVAFVFLNNTNLFAPELSGQPALLAHRGIAQRFDPVGVTNDTCTASRILPPTHGYLENTIASMRASFEAGADIVELDIHPTTDGQFAVFHDWTLDCRTNGHGVTREQSMSSLKTLDIGYGYTADGGKTYPFRGREVGLMPSLAEVLRSFPDRPFLINVKSNDPDEGVKLAAFLNALPPERRATLMAYGGDRPIAALRSSVPGLKTMSRASLKGCLLRYIAYGWTGAMPKECHSTLVFVPINVAPWLWGWPNRFLDRVASVGSSVFVVGPYHGGDFSTGMDSNEDLSRLPAGYGGGVLTNEIETVAPRLRLQH</sequence>
<proteinExistence type="predicted"/>
<protein>
    <submittedName>
        <fullName evidence="2">Glycerophosphodiester phosphodiesterase</fullName>
    </submittedName>
</protein>
<dbReference type="AlphaFoldDB" id="A0A1D7U676"/>
<dbReference type="InterPro" id="IPR017946">
    <property type="entry name" value="PLC-like_Pdiesterase_TIM-brl"/>
</dbReference>
<dbReference type="Proteomes" id="UP000094969">
    <property type="component" value="Chromosome"/>
</dbReference>
<dbReference type="KEGG" id="bvv:BHK69_22765"/>
<dbReference type="InterPro" id="IPR030395">
    <property type="entry name" value="GP_PDE_dom"/>
</dbReference>
<gene>
    <name evidence="2" type="ORF">BHK69_22765</name>
</gene>
<evidence type="ECO:0000313" key="3">
    <source>
        <dbReference type="Proteomes" id="UP000094969"/>
    </source>
</evidence>
<dbReference type="GO" id="GO:0006629">
    <property type="term" value="P:lipid metabolic process"/>
    <property type="evidence" value="ECO:0007669"/>
    <property type="project" value="InterPro"/>
</dbReference>
<organism evidence="2 3">
    <name type="scientific">Bosea vaviloviae</name>
    <dbReference type="NCBI Taxonomy" id="1526658"/>
    <lineage>
        <taxon>Bacteria</taxon>
        <taxon>Pseudomonadati</taxon>
        <taxon>Pseudomonadota</taxon>
        <taxon>Alphaproteobacteria</taxon>
        <taxon>Hyphomicrobiales</taxon>
        <taxon>Boseaceae</taxon>
        <taxon>Bosea</taxon>
    </lineage>
</organism>
<dbReference type="PROSITE" id="PS51704">
    <property type="entry name" value="GP_PDE"/>
    <property type="match status" value="1"/>
</dbReference>
<feature type="domain" description="GP-PDE" evidence="1">
    <location>
        <begin position="51"/>
        <end position="322"/>
    </location>
</feature>
<dbReference type="PANTHER" id="PTHR43805">
    <property type="entry name" value="GLYCEROPHOSPHORYL DIESTER PHOSPHODIESTERASE"/>
    <property type="match status" value="1"/>
</dbReference>
<dbReference type="OrthoDB" id="9795622at2"/>